<protein>
    <submittedName>
        <fullName evidence="1">Uncharacterized protein</fullName>
    </submittedName>
</protein>
<accession>A0AB39AIP7</accession>
<sequence>MKAHIDTAIRFTNCKFVKPITHIKTTDLYF</sequence>
<proteinExistence type="predicted"/>
<dbReference type="EMBL" id="PP920682">
    <property type="protein sequence ID" value="XDG30587.1"/>
    <property type="molecule type" value="Genomic_DNA"/>
</dbReference>
<gene>
    <name evidence="1" type="ORF">P919_CDS0032</name>
</gene>
<evidence type="ECO:0000313" key="1">
    <source>
        <dbReference type="EMBL" id="XDG30587.1"/>
    </source>
</evidence>
<name>A0AB39AIP7_9CAUD</name>
<organism evidence="1">
    <name type="scientific">Acinetobacter phage P919</name>
    <dbReference type="NCBI Taxonomy" id="3229763"/>
    <lineage>
        <taxon>Viruses</taxon>
        <taxon>Duplodnaviria</taxon>
        <taxon>Heunggongvirae</taxon>
        <taxon>Uroviricota</taxon>
        <taxon>Caudoviricetes</taxon>
        <taxon>Obolenskvirus</taxon>
    </lineage>
</organism>
<reference evidence="1" key="1">
    <citation type="submission" date="2024-06" db="EMBL/GenBank/DDBJ databases">
        <authorList>
            <person name="Zheng X."/>
            <person name="Zhang W."/>
        </authorList>
    </citation>
    <scope>NUCLEOTIDE SEQUENCE</scope>
</reference>